<proteinExistence type="predicted"/>
<evidence type="ECO:0000313" key="1">
    <source>
        <dbReference type="EMBL" id="PIC26926.1"/>
    </source>
</evidence>
<keyword evidence="2" id="KW-1185">Reference proteome</keyword>
<accession>A0A2G5TIU0</accession>
<reference evidence="2" key="1">
    <citation type="submission" date="2017-10" db="EMBL/GenBank/DDBJ databases">
        <title>Rapid genome shrinkage in a self-fertile nematode reveals novel sperm competition proteins.</title>
        <authorList>
            <person name="Yin D."/>
            <person name="Schwarz E.M."/>
            <person name="Thomas C.G."/>
            <person name="Felde R.L."/>
            <person name="Korf I.F."/>
            <person name="Cutter A.D."/>
            <person name="Schartner C.M."/>
            <person name="Ralston E.J."/>
            <person name="Meyer B.J."/>
            <person name="Haag E.S."/>
        </authorList>
    </citation>
    <scope>NUCLEOTIDE SEQUENCE [LARGE SCALE GENOMIC DNA]</scope>
    <source>
        <strain evidence="2">JU1422</strain>
    </source>
</reference>
<comment type="caution">
    <text evidence="1">The sequence shown here is derived from an EMBL/GenBank/DDBJ whole genome shotgun (WGS) entry which is preliminary data.</text>
</comment>
<dbReference type="EMBL" id="PDUG01000005">
    <property type="protein sequence ID" value="PIC26926.1"/>
    <property type="molecule type" value="Genomic_DNA"/>
</dbReference>
<dbReference type="Proteomes" id="UP000230233">
    <property type="component" value="Chromosome V"/>
</dbReference>
<organism evidence="1 2">
    <name type="scientific">Caenorhabditis nigoni</name>
    <dbReference type="NCBI Taxonomy" id="1611254"/>
    <lineage>
        <taxon>Eukaryota</taxon>
        <taxon>Metazoa</taxon>
        <taxon>Ecdysozoa</taxon>
        <taxon>Nematoda</taxon>
        <taxon>Chromadorea</taxon>
        <taxon>Rhabditida</taxon>
        <taxon>Rhabditina</taxon>
        <taxon>Rhabditomorpha</taxon>
        <taxon>Rhabditoidea</taxon>
        <taxon>Rhabditidae</taxon>
        <taxon>Peloderinae</taxon>
        <taxon>Caenorhabditis</taxon>
    </lineage>
</organism>
<dbReference type="AlphaFoldDB" id="A0A2G5TIU0"/>
<gene>
    <name evidence="1" type="primary">Cnig_chr_V.g19350</name>
    <name evidence="1" type="ORF">B9Z55_019350</name>
</gene>
<protein>
    <submittedName>
        <fullName evidence="1">Uncharacterized protein</fullName>
    </submittedName>
</protein>
<sequence>MRVLQTKNTEIPEKREDVVMTAIAEIKWKCLWVDGWRKWADGPSITGFAVVEFEIQTNKVFKNQNLCGLRFMN</sequence>
<evidence type="ECO:0000313" key="2">
    <source>
        <dbReference type="Proteomes" id="UP000230233"/>
    </source>
</evidence>
<name>A0A2G5TIU0_9PELO</name>